<name>A0A6J4K3G7_9BACT</name>
<reference evidence="2" key="1">
    <citation type="submission" date="2020-02" db="EMBL/GenBank/DDBJ databases">
        <authorList>
            <person name="Meier V. D."/>
        </authorList>
    </citation>
    <scope>NUCLEOTIDE SEQUENCE</scope>
    <source>
        <strain evidence="2">AVDCRST_MAG68</strain>
    </source>
</reference>
<feature type="compositionally biased region" description="Basic residues" evidence="1">
    <location>
        <begin position="191"/>
        <end position="202"/>
    </location>
</feature>
<organism evidence="2">
    <name type="scientific">uncultured Gemmatimonadota bacterium</name>
    <dbReference type="NCBI Taxonomy" id="203437"/>
    <lineage>
        <taxon>Bacteria</taxon>
        <taxon>Pseudomonadati</taxon>
        <taxon>Gemmatimonadota</taxon>
        <taxon>environmental samples</taxon>
    </lineage>
</organism>
<evidence type="ECO:0000313" key="2">
    <source>
        <dbReference type="EMBL" id="CAA9294238.1"/>
    </source>
</evidence>
<feature type="compositionally biased region" description="Low complexity" evidence="1">
    <location>
        <begin position="74"/>
        <end position="87"/>
    </location>
</feature>
<protein>
    <submittedName>
        <fullName evidence="2">Uncharacterized protein</fullName>
    </submittedName>
</protein>
<accession>A0A6J4K3G7</accession>
<evidence type="ECO:0000256" key="1">
    <source>
        <dbReference type="SAM" id="MobiDB-lite"/>
    </source>
</evidence>
<sequence length="254" mass="26522">GGACRRQRAGAAADRRDARPRHPPSCHRGPHRELPCAPAARVDRHGAPQDRLPAAAETGVPGVVRAGDRHGGAERCAGAARPAPAGARLDRAGRARHPVGGDHRHGASRGAERAPRPAPVGTRQRGGGALAGAGHPDRRHRALRGPLHRHGRDHRPAPPSRAPRRRPPPGAGARCGPARRADDGGHGGGHPPHRRGAARGHPARALPARALARRGGQARAPGAGRRRARARALRHLGAVLPRRHRAPGPLRSSV</sequence>
<feature type="compositionally biased region" description="Basic residues" evidence="1">
    <location>
        <begin position="224"/>
        <end position="234"/>
    </location>
</feature>
<feature type="compositionally biased region" description="Basic and acidic residues" evidence="1">
    <location>
        <begin position="88"/>
        <end position="115"/>
    </location>
</feature>
<feature type="compositionally biased region" description="Basic residues" evidence="1">
    <location>
        <begin position="137"/>
        <end position="153"/>
    </location>
</feature>
<feature type="compositionally biased region" description="Low complexity" evidence="1">
    <location>
        <begin position="203"/>
        <end position="223"/>
    </location>
</feature>
<dbReference type="EMBL" id="CADCTW010000001">
    <property type="protein sequence ID" value="CAA9294238.1"/>
    <property type="molecule type" value="Genomic_DNA"/>
</dbReference>
<feature type="region of interest" description="Disordered" evidence="1">
    <location>
        <begin position="1"/>
        <end position="254"/>
    </location>
</feature>
<proteinExistence type="predicted"/>
<dbReference type="AlphaFoldDB" id="A0A6J4K3G7"/>
<feature type="non-terminal residue" evidence="2">
    <location>
        <position position="254"/>
    </location>
</feature>
<feature type="compositionally biased region" description="Basic residues" evidence="1">
    <location>
        <begin position="18"/>
        <end position="30"/>
    </location>
</feature>
<gene>
    <name evidence="2" type="ORF">AVDCRST_MAG68-1700</name>
</gene>
<feature type="non-terminal residue" evidence="2">
    <location>
        <position position="1"/>
    </location>
</feature>